<evidence type="ECO:0000256" key="4">
    <source>
        <dbReference type="SAM" id="SignalP"/>
    </source>
</evidence>
<dbReference type="Gene3D" id="2.10.10.20">
    <property type="entry name" value="Carbohydrate-binding module superfamily 5/12"/>
    <property type="match status" value="1"/>
</dbReference>
<dbReference type="SMART" id="SM00495">
    <property type="entry name" value="ChtBD3"/>
    <property type="match status" value="1"/>
</dbReference>
<keyword evidence="1 4" id="KW-0732">Signal</keyword>
<dbReference type="InterPro" id="IPR036573">
    <property type="entry name" value="CBM_sf_5/12"/>
</dbReference>
<evidence type="ECO:0000256" key="2">
    <source>
        <dbReference type="ARBA" id="ARBA00022801"/>
    </source>
</evidence>
<feature type="chain" id="PRO_5040837000" description="Chitin-binding type-3 domain-containing protein" evidence="4">
    <location>
        <begin position="30"/>
        <end position="255"/>
    </location>
</feature>
<organism evidence="6 7">
    <name type="scientific">Microbacterium keratanolyticum</name>
    <dbReference type="NCBI Taxonomy" id="67574"/>
    <lineage>
        <taxon>Bacteria</taxon>
        <taxon>Bacillati</taxon>
        <taxon>Actinomycetota</taxon>
        <taxon>Actinomycetes</taxon>
        <taxon>Micrococcales</taxon>
        <taxon>Microbacteriaceae</taxon>
        <taxon>Microbacterium</taxon>
    </lineage>
</organism>
<protein>
    <recommendedName>
        <fullName evidence="5">Chitin-binding type-3 domain-containing protein</fullName>
    </recommendedName>
</protein>
<gene>
    <name evidence="6" type="ORF">GCM10017596_25070</name>
</gene>
<dbReference type="PANTHER" id="PTHR34823">
    <property type="entry name" value="GLCNAC-BINDING PROTEIN A"/>
    <property type="match status" value="1"/>
</dbReference>
<evidence type="ECO:0000256" key="3">
    <source>
        <dbReference type="SAM" id="MobiDB-lite"/>
    </source>
</evidence>
<comment type="caution">
    <text evidence="6">The sequence shown here is derived from an EMBL/GenBank/DDBJ whole genome shotgun (WGS) entry which is preliminary data.</text>
</comment>
<dbReference type="RefSeq" id="WP_239526513.1">
    <property type="nucleotide sequence ID" value="NZ_BAAAUM010000002.1"/>
</dbReference>
<dbReference type="GO" id="GO:0005975">
    <property type="term" value="P:carbohydrate metabolic process"/>
    <property type="evidence" value="ECO:0007669"/>
    <property type="project" value="InterPro"/>
</dbReference>
<dbReference type="Gene3D" id="2.70.50.50">
    <property type="entry name" value="chitin-binding protein cbp21"/>
    <property type="match status" value="1"/>
</dbReference>
<feature type="signal peptide" evidence="4">
    <location>
        <begin position="1"/>
        <end position="29"/>
    </location>
</feature>
<accession>A0A9W6HUU4</accession>
<sequence>MKRMRTVFAGLAVVAGIIAGAGVASSASAHGWVTDPPSRQDLCSTGSTSFDCGSIKYEPQSVEAPKGSLKCSGGNAAFGILDDNSRPWPVKNVSSDLSITWKLTARHATASWEYFVDGQLFKTVNDHGAQPAASVTHVLPNLPAGKHTILARWTIADTTNAFYSCIDVNVGGTGSTDGTTDGSTDGSTDGTTDGSTDGTTIPACGAAWDKNAVYTTGAKVDHNGRSYTAKWWTRGETPGSTGQWGVWTDNGACAA</sequence>
<dbReference type="Proteomes" id="UP001142325">
    <property type="component" value="Unassembled WGS sequence"/>
</dbReference>
<evidence type="ECO:0000256" key="1">
    <source>
        <dbReference type="ARBA" id="ARBA00022729"/>
    </source>
</evidence>
<dbReference type="InterPro" id="IPR051024">
    <property type="entry name" value="GlcNAc_Chitin_IntDeg"/>
</dbReference>
<feature type="region of interest" description="Disordered" evidence="3">
    <location>
        <begin position="174"/>
        <end position="198"/>
    </location>
</feature>
<dbReference type="GO" id="GO:0005576">
    <property type="term" value="C:extracellular region"/>
    <property type="evidence" value="ECO:0007669"/>
    <property type="project" value="InterPro"/>
</dbReference>
<evidence type="ECO:0000313" key="6">
    <source>
        <dbReference type="EMBL" id="GLK02792.1"/>
    </source>
</evidence>
<evidence type="ECO:0000313" key="7">
    <source>
        <dbReference type="Proteomes" id="UP001142325"/>
    </source>
</evidence>
<dbReference type="AlphaFoldDB" id="A0A9W6HUU4"/>
<keyword evidence="2" id="KW-0378">Hydrolase</keyword>
<reference evidence="6" key="1">
    <citation type="journal article" date="2014" name="Int. J. Syst. Evol. Microbiol.">
        <title>Complete genome sequence of Corynebacterium casei LMG S-19264T (=DSM 44701T), isolated from a smear-ripened cheese.</title>
        <authorList>
            <consortium name="US DOE Joint Genome Institute (JGI-PGF)"/>
            <person name="Walter F."/>
            <person name="Albersmeier A."/>
            <person name="Kalinowski J."/>
            <person name="Ruckert C."/>
        </authorList>
    </citation>
    <scope>NUCLEOTIDE SEQUENCE</scope>
    <source>
        <strain evidence="6">VKM Ac-1958</strain>
    </source>
</reference>
<evidence type="ECO:0000259" key="5">
    <source>
        <dbReference type="SMART" id="SM00495"/>
    </source>
</evidence>
<dbReference type="Pfam" id="PF02839">
    <property type="entry name" value="CBM_5_12"/>
    <property type="match status" value="1"/>
</dbReference>
<keyword evidence="7" id="KW-1185">Reference proteome</keyword>
<dbReference type="InterPro" id="IPR003610">
    <property type="entry name" value="CBM5/12"/>
</dbReference>
<dbReference type="EMBL" id="BSET01000002">
    <property type="protein sequence ID" value="GLK02792.1"/>
    <property type="molecule type" value="Genomic_DNA"/>
</dbReference>
<dbReference type="InterPro" id="IPR004302">
    <property type="entry name" value="Cellulose/chitin-bd_N"/>
</dbReference>
<dbReference type="Pfam" id="PF03067">
    <property type="entry name" value="LPMO_10"/>
    <property type="match status" value="1"/>
</dbReference>
<dbReference type="GO" id="GO:0004553">
    <property type="term" value="F:hydrolase activity, hydrolyzing O-glycosyl compounds"/>
    <property type="evidence" value="ECO:0007669"/>
    <property type="project" value="InterPro"/>
</dbReference>
<dbReference type="CDD" id="cd12215">
    <property type="entry name" value="ChiC_BD"/>
    <property type="match status" value="1"/>
</dbReference>
<dbReference type="PANTHER" id="PTHR34823:SF1">
    <property type="entry name" value="CHITIN-BINDING TYPE-4 DOMAIN-CONTAINING PROTEIN"/>
    <property type="match status" value="1"/>
</dbReference>
<feature type="domain" description="Chitin-binding type-3" evidence="5">
    <location>
        <begin position="205"/>
        <end position="250"/>
    </location>
</feature>
<dbReference type="InterPro" id="IPR014756">
    <property type="entry name" value="Ig_E-set"/>
</dbReference>
<proteinExistence type="predicted"/>
<name>A0A9W6HUU4_9MICO</name>
<feature type="compositionally biased region" description="Low complexity" evidence="3">
    <location>
        <begin position="176"/>
        <end position="198"/>
    </location>
</feature>
<dbReference type="SUPFAM" id="SSF81296">
    <property type="entry name" value="E set domains"/>
    <property type="match status" value="1"/>
</dbReference>
<dbReference type="CDD" id="cd21177">
    <property type="entry name" value="LPMO_AA10"/>
    <property type="match status" value="1"/>
</dbReference>
<reference evidence="6" key="2">
    <citation type="submission" date="2023-01" db="EMBL/GenBank/DDBJ databases">
        <authorList>
            <person name="Sun Q."/>
            <person name="Evtushenko L."/>
        </authorList>
    </citation>
    <scope>NUCLEOTIDE SEQUENCE</scope>
    <source>
        <strain evidence="6">VKM Ac-1958</strain>
    </source>
</reference>
<dbReference type="SUPFAM" id="SSF51055">
    <property type="entry name" value="Carbohydrate binding domain"/>
    <property type="match status" value="1"/>
</dbReference>
<dbReference type="GO" id="GO:0030246">
    <property type="term" value="F:carbohydrate binding"/>
    <property type="evidence" value="ECO:0007669"/>
    <property type="project" value="InterPro"/>
</dbReference>